<dbReference type="EMBL" id="JARRTL010000006">
    <property type="protein sequence ID" value="MEC0483645.1"/>
    <property type="molecule type" value="Genomic_DNA"/>
</dbReference>
<keyword evidence="4" id="KW-1185">Reference proteome</keyword>
<reference evidence="2 4" key="3">
    <citation type="submission" date="2023-03" db="EMBL/GenBank/DDBJ databases">
        <title>Agriculturally important microbes genome sequencing.</title>
        <authorList>
            <person name="Dunlap C."/>
        </authorList>
    </citation>
    <scope>NUCLEOTIDE SEQUENCE [LARGE SCALE GENOMIC DNA]</scope>
    <source>
        <strain evidence="2 4">CBP-3203</strain>
    </source>
</reference>
<comment type="caution">
    <text evidence="1">The sequence shown here is derived from an EMBL/GenBank/DDBJ whole genome shotgun (WGS) entry which is preliminary data.</text>
</comment>
<dbReference type="EMBL" id="LECW02000045">
    <property type="protein sequence ID" value="KRT89974.1"/>
    <property type="molecule type" value="Genomic_DNA"/>
</dbReference>
<dbReference type="Gene3D" id="2.40.50.480">
    <property type="match status" value="1"/>
</dbReference>
<evidence type="ECO:0000313" key="3">
    <source>
        <dbReference type="Proteomes" id="UP000036168"/>
    </source>
</evidence>
<dbReference type="Proteomes" id="UP001341297">
    <property type="component" value="Unassembled WGS sequence"/>
</dbReference>
<organism evidence="1 3">
    <name type="scientific">Bacillus glycinifermentans</name>
    <dbReference type="NCBI Taxonomy" id="1664069"/>
    <lineage>
        <taxon>Bacteria</taxon>
        <taxon>Bacillati</taxon>
        <taxon>Bacillota</taxon>
        <taxon>Bacilli</taxon>
        <taxon>Bacillales</taxon>
        <taxon>Bacillaceae</taxon>
        <taxon>Bacillus</taxon>
    </lineage>
</organism>
<dbReference type="OrthoDB" id="8719215at2"/>
<reference evidence="1" key="2">
    <citation type="submission" date="2015-10" db="EMBL/GenBank/DDBJ databases">
        <authorList>
            <person name="Gilbert D.G."/>
        </authorList>
    </citation>
    <scope>NUCLEOTIDE SEQUENCE</scope>
    <source>
        <strain evidence="1">GO-13</strain>
    </source>
</reference>
<sequence>MKKLGIGLAAAVLIVFAGLFALQKTTAGLTPLSDNFLKGLPVEAYYVKTTDAYEKLWNGKYRYTFTGYEKTGNKQKIVRVMDRKLRAGAYLKMYTVGTYGKGWIEIEREEVPQGALAEMK</sequence>
<dbReference type="AlphaFoldDB" id="A0A0T6BJM5"/>
<dbReference type="Proteomes" id="UP000036168">
    <property type="component" value="Unassembled WGS sequence"/>
</dbReference>
<dbReference type="SUPFAM" id="SSF159121">
    <property type="entry name" value="BC4932-like"/>
    <property type="match status" value="1"/>
</dbReference>
<evidence type="ECO:0000313" key="4">
    <source>
        <dbReference type="Proteomes" id="UP001341297"/>
    </source>
</evidence>
<evidence type="ECO:0000313" key="1">
    <source>
        <dbReference type="EMBL" id="KRT89974.1"/>
    </source>
</evidence>
<dbReference type="NCBIfam" id="TIGR01655">
    <property type="entry name" value="yxeA_fam"/>
    <property type="match status" value="1"/>
</dbReference>
<dbReference type="Pfam" id="PF06486">
    <property type="entry name" value="DUF1093"/>
    <property type="match status" value="1"/>
</dbReference>
<reference evidence="1 3" key="1">
    <citation type="journal article" date="2015" name="Int. J. Syst. Evol. Microbiol.">
        <title>Bacillus glycinifermentans sp. nov., isolated from fermented soybean paste.</title>
        <authorList>
            <person name="Kim S.J."/>
            <person name="Dunlap C.A."/>
            <person name="Kwon S.W."/>
            <person name="Rooney A.P."/>
        </authorList>
    </citation>
    <scope>NUCLEOTIDE SEQUENCE [LARGE SCALE GENOMIC DNA]</scope>
    <source>
        <strain evidence="1 3">GO-13</strain>
    </source>
</reference>
<dbReference type="PANTHER" id="PTHR36433">
    <property type="entry name" value="HYPOTHETICAL CYTOSOLIC PROTEIN"/>
    <property type="match status" value="1"/>
</dbReference>
<dbReference type="InterPro" id="IPR006542">
    <property type="entry name" value="DUF1093"/>
</dbReference>
<dbReference type="RefSeq" id="WP_048353377.1">
    <property type="nucleotide sequence ID" value="NZ_CP023481.1"/>
</dbReference>
<dbReference type="InterPro" id="IPR036166">
    <property type="entry name" value="YxeA-like_sf"/>
</dbReference>
<gene>
    <name evidence="1" type="ORF">AB447_205135</name>
    <name evidence="2" type="ORF">P8828_02110</name>
</gene>
<dbReference type="PANTHER" id="PTHR36433:SF2">
    <property type="entry name" value="YXEA FAMILY PROTEIN"/>
    <property type="match status" value="1"/>
</dbReference>
<accession>A0A0T6BJM5</accession>
<name>A0A0T6BJM5_9BACI</name>
<proteinExistence type="predicted"/>
<evidence type="ECO:0000313" key="2">
    <source>
        <dbReference type="EMBL" id="MEC0483645.1"/>
    </source>
</evidence>
<protein>
    <submittedName>
        <fullName evidence="2">YxeA family protein</fullName>
    </submittedName>
</protein>
<dbReference type="STRING" id="1664069.BGLY_4659"/>